<organism evidence="4 5">
    <name type="scientific">Mortierella alpina</name>
    <name type="common">Oleaginous fungus</name>
    <name type="synonym">Mortierella renispora</name>
    <dbReference type="NCBI Taxonomy" id="64518"/>
    <lineage>
        <taxon>Eukaryota</taxon>
        <taxon>Fungi</taxon>
        <taxon>Fungi incertae sedis</taxon>
        <taxon>Mucoromycota</taxon>
        <taxon>Mortierellomycotina</taxon>
        <taxon>Mortierellomycetes</taxon>
        <taxon>Mortierellales</taxon>
        <taxon>Mortierellaceae</taxon>
        <taxon>Mortierella</taxon>
    </lineage>
</organism>
<dbReference type="CDD" id="cd00586">
    <property type="entry name" value="4HBT"/>
    <property type="match status" value="1"/>
</dbReference>
<protein>
    <submittedName>
        <fullName evidence="4">Uncharacterized protein</fullName>
    </submittedName>
</protein>
<dbReference type="SUPFAM" id="SSF54637">
    <property type="entry name" value="Thioesterase/thiol ester dehydrase-isomerase"/>
    <property type="match status" value="1"/>
</dbReference>
<keyword evidence="5" id="KW-1185">Reference proteome</keyword>
<comment type="caution">
    <text evidence="4">The sequence shown here is derived from an EMBL/GenBank/DDBJ whole genome shotgun (WGS) entry which is preliminary data.</text>
</comment>
<feature type="compositionally biased region" description="Polar residues" evidence="2">
    <location>
        <begin position="232"/>
        <end position="244"/>
    </location>
</feature>
<keyword evidence="3" id="KW-0732">Signal</keyword>
<gene>
    <name evidence="4" type="ORF">BGZ70_005041</name>
</gene>
<feature type="compositionally biased region" description="Low complexity" evidence="2">
    <location>
        <begin position="210"/>
        <end position="231"/>
    </location>
</feature>
<sequence length="333" mass="37908">MSDVKTALLVLFALMHIKSLPGVYTVRSLYYFVQPRSLLYYVKPGYRPQPRVGLLGTKRYHSRVWFDDLDLNIHLNNSSYNKMMDFARIDLCTSLFPSWQHLHKFDIMLAQTVLLFKAEVPRFSKYTITSRIFTWDDKWIWIQHRFSIKRKVKPVRKTPLEMVDDAAVQRGHAAADKISESLEDEEDDLIMEEEDEDDIDPIEARAPQGSSSINNDDNNNNSSSRNVGSSSTQASHVPSSSRGNVNGAASLDVPDKLCCIAYSRMVFKTPKGKTIKPAALFEKMGHKEAYPGEWEQYRELGMSLVESMMKIEGHSAEATPASRRLVAPTRAKI</sequence>
<dbReference type="PANTHER" id="PTHR12475:SF4">
    <property type="entry name" value="PROTEIN THEM6"/>
    <property type="match status" value="1"/>
</dbReference>
<comment type="similarity">
    <text evidence="1">Belongs to the lcsJ thioesterase family.</text>
</comment>
<reference evidence="4" key="1">
    <citation type="journal article" date="2020" name="Fungal Divers.">
        <title>Resolving the Mortierellaceae phylogeny through synthesis of multi-gene phylogenetics and phylogenomics.</title>
        <authorList>
            <person name="Vandepol N."/>
            <person name="Liber J."/>
            <person name="Desiro A."/>
            <person name="Na H."/>
            <person name="Kennedy M."/>
            <person name="Barry K."/>
            <person name="Grigoriev I.V."/>
            <person name="Miller A.N."/>
            <person name="O'Donnell K."/>
            <person name="Stajich J.E."/>
            <person name="Bonito G."/>
        </authorList>
    </citation>
    <scope>NUCLEOTIDE SEQUENCE</scope>
    <source>
        <strain evidence="4">CK1249</strain>
    </source>
</reference>
<feature type="chain" id="PRO_5040190081" evidence="3">
    <location>
        <begin position="20"/>
        <end position="333"/>
    </location>
</feature>
<dbReference type="Proteomes" id="UP000738359">
    <property type="component" value="Unassembled WGS sequence"/>
</dbReference>
<dbReference type="Gene3D" id="3.10.129.10">
    <property type="entry name" value="Hotdog Thioesterase"/>
    <property type="match status" value="1"/>
</dbReference>
<dbReference type="InterPro" id="IPR029069">
    <property type="entry name" value="HotDog_dom_sf"/>
</dbReference>
<dbReference type="PANTHER" id="PTHR12475">
    <property type="match status" value="1"/>
</dbReference>
<feature type="signal peptide" evidence="3">
    <location>
        <begin position="1"/>
        <end position="19"/>
    </location>
</feature>
<dbReference type="EMBL" id="JAAAHY010000265">
    <property type="protein sequence ID" value="KAF9965328.1"/>
    <property type="molecule type" value="Genomic_DNA"/>
</dbReference>
<name>A0A9P6JCQ1_MORAP</name>
<dbReference type="InterPro" id="IPR051490">
    <property type="entry name" value="THEM6_lcsJ_thioesterase"/>
</dbReference>
<dbReference type="Pfam" id="PF13279">
    <property type="entry name" value="4HBT_2"/>
    <property type="match status" value="1"/>
</dbReference>
<evidence type="ECO:0000313" key="5">
    <source>
        <dbReference type="Proteomes" id="UP000738359"/>
    </source>
</evidence>
<evidence type="ECO:0000313" key="4">
    <source>
        <dbReference type="EMBL" id="KAF9965328.1"/>
    </source>
</evidence>
<dbReference type="OrthoDB" id="265761at2759"/>
<evidence type="ECO:0000256" key="3">
    <source>
        <dbReference type="SAM" id="SignalP"/>
    </source>
</evidence>
<evidence type="ECO:0000256" key="2">
    <source>
        <dbReference type="SAM" id="MobiDB-lite"/>
    </source>
</evidence>
<proteinExistence type="inferred from homology"/>
<dbReference type="AlphaFoldDB" id="A0A9P6JCQ1"/>
<accession>A0A9P6JCQ1</accession>
<evidence type="ECO:0000256" key="1">
    <source>
        <dbReference type="ARBA" id="ARBA00038476"/>
    </source>
</evidence>
<feature type="region of interest" description="Disordered" evidence="2">
    <location>
        <begin position="193"/>
        <end position="247"/>
    </location>
</feature>